<gene>
    <name evidence="9" type="primary">sigE_3</name>
    <name evidence="9" type="ORF">Pla110_15170</name>
</gene>
<comment type="similarity">
    <text evidence="1">Belongs to the sigma-70 factor family. ECF subfamily.</text>
</comment>
<keyword evidence="2" id="KW-0805">Transcription regulation</keyword>
<evidence type="ECO:0000313" key="10">
    <source>
        <dbReference type="Proteomes" id="UP000317178"/>
    </source>
</evidence>
<dbReference type="Proteomes" id="UP000317178">
    <property type="component" value="Chromosome"/>
</dbReference>
<dbReference type="InterPro" id="IPR013324">
    <property type="entry name" value="RNA_pol_sigma_r3/r4-like"/>
</dbReference>
<feature type="domain" description="RNA polymerase sigma-70 region 2" evidence="7">
    <location>
        <begin position="33"/>
        <end position="100"/>
    </location>
</feature>
<keyword evidence="6" id="KW-0472">Membrane</keyword>
<feature type="transmembrane region" description="Helical" evidence="6">
    <location>
        <begin position="254"/>
        <end position="273"/>
    </location>
</feature>
<dbReference type="KEGG" id="plon:Pla110_15170"/>
<keyword evidence="4" id="KW-0804">Transcription</keyword>
<proteinExistence type="inferred from homology"/>
<dbReference type="AlphaFoldDB" id="A0A518CKP7"/>
<keyword evidence="6" id="KW-1133">Transmembrane helix</keyword>
<accession>A0A518CKP7</accession>
<dbReference type="InterPro" id="IPR039425">
    <property type="entry name" value="RNA_pol_sigma-70-like"/>
</dbReference>
<dbReference type="InterPro" id="IPR014284">
    <property type="entry name" value="RNA_pol_sigma-70_dom"/>
</dbReference>
<feature type="domain" description="RNA polymerase sigma factor 70 region 4 type 2" evidence="8">
    <location>
        <begin position="129"/>
        <end position="179"/>
    </location>
</feature>
<dbReference type="InterPro" id="IPR013325">
    <property type="entry name" value="RNA_pol_sigma_r2"/>
</dbReference>
<evidence type="ECO:0000256" key="2">
    <source>
        <dbReference type="ARBA" id="ARBA00023015"/>
    </source>
</evidence>
<dbReference type="PANTHER" id="PTHR43133:SF51">
    <property type="entry name" value="RNA POLYMERASE SIGMA FACTOR"/>
    <property type="match status" value="1"/>
</dbReference>
<dbReference type="OrthoDB" id="275460at2"/>
<evidence type="ECO:0000256" key="1">
    <source>
        <dbReference type="ARBA" id="ARBA00010641"/>
    </source>
</evidence>
<evidence type="ECO:0000259" key="8">
    <source>
        <dbReference type="Pfam" id="PF08281"/>
    </source>
</evidence>
<dbReference type="CDD" id="cd06171">
    <property type="entry name" value="Sigma70_r4"/>
    <property type="match status" value="1"/>
</dbReference>
<dbReference type="SUPFAM" id="SSF88659">
    <property type="entry name" value="Sigma3 and sigma4 domains of RNA polymerase sigma factors"/>
    <property type="match status" value="1"/>
</dbReference>
<evidence type="ECO:0000256" key="3">
    <source>
        <dbReference type="ARBA" id="ARBA00023082"/>
    </source>
</evidence>
<feature type="region of interest" description="Disordered" evidence="5">
    <location>
        <begin position="97"/>
        <end position="119"/>
    </location>
</feature>
<reference evidence="9 10" key="1">
    <citation type="submission" date="2019-02" db="EMBL/GenBank/DDBJ databases">
        <title>Deep-cultivation of Planctomycetes and their phenomic and genomic characterization uncovers novel biology.</title>
        <authorList>
            <person name="Wiegand S."/>
            <person name="Jogler M."/>
            <person name="Boedeker C."/>
            <person name="Pinto D."/>
            <person name="Vollmers J."/>
            <person name="Rivas-Marin E."/>
            <person name="Kohn T."/>
            <person name="Peeters S.H."/>
            <person name="Heuer A."/>
            <person name="Rast P."/>
            <person name="Oberbeckmann S."/>
            <person name="Bunk B."/>
            <person name="Jeske O."/>
            <person name="Meyerdierks A."/>
            <person name="Storesund J.E."/>
            <person name="Kallscheuer N."/>
            <person name="Luecker S."/>
            <person name="Lage O.M."/>
            <person name="Pohl T."/>
            <person name="Merkel B.J."/>
            <person name="Hornburger P."/>
            <person name="Mueller R.-W."/>
            <person name="Bruemmer F."/>
            <person name="Labrenz M."/>
            <person name="Spormann A.M."/>
            <person name="Op den Camp H."/>
            <person name="Overmann J."/>
            <person name="Amann R."/>
            <person name="Jetten M.S.M."/>
            <person name="Mascher T."/>
            <person name="Medema M.H."/>
            <person name="Devos D.P."/>
            <person name="Kaster A.-K."/>
            <person name="Ovreas L."/>
            <person name="Rohde M."/>
            <person name="Galperin M.Y."/>
            <person name="Jogler C."/>
        </authorList>
    </citation>
    <scope>NUCLEOTIDE SEQUENCE [LARGE SCALE GENOMIC DNA]</scope>
    <source>
        <strain evidence="9 10">Pla110</strain>
    </source>
</reference>
<evidence type="ECO:0000313" key="9">
    <source>
        <dbReference type="EMBL" id="QDU79799.1"/>
    </source>
</evidence>
<sequence length="620" mass="69197">MNKPMASQATFKEDAELLRRAVEDRDSAALEALIERHSGLVMGIAQQMVSNRDDAGEVFQATFLKLVEHSDRIRDRQAVAAWLFQVAQNESRQLLRRRKREPVSSSPEILEQSVMAPTPSDSPAELQFLLEEIEQLPEKYQPSIILCCLEGQSREDAAARLGLTSMTVKGRLERGRKLLKQRLLKRGVGLAALLSVWQANQATAATMVSTALLQQTVQSCTSSVLLTTTGSTAVTTSTFSKGAILMSISGKGKLLFAVSMGLLFIGGGAVFVMNSGSSESTPAAIAVKQAEAQKQLESIGPVGLTSELMKLVELVKEQENRYRNMEVKLHSNAEFHLPLSNPQPGFDVSPDHPTGEWDDSMAGDGNSLRPMPKYVTLEVQGVAQQEKFNIRHKHTSTFSVLGMSDSEEVVSQEYMTHVRETQFLYDGRTLNLRDSVRPPKQVATTEIEQGYLLPHSVLLLQRHIARPLSAVLAGEKPNEHQKLISQRDWYTTCEILGEETVKGEPVIKVRCLSSLPDSYGEQDWYDYFYLAVNRNYIPIRSESTMVSDPQILQSYEITSWQELEPGQWYPQISTASISSPGPSGMDESKVMTMETKYEVISTETEYPDEFFQYNEEEKTQ</sequence>
<evidence type="ECO:0000259" key="7">
    <source>
        <dbReference type="Pfam" id="PF04542"/>
    </source>
</evidence>
<dbReference type="EMBL" id="CP036281">
    <property type="protein sequence ID" value="QDU79799.1"/>
    <property type="molecule type" value="Genomic_DNA"/>
</dbReference>
<dbReference type="PANTHER" id="PTHR43133">
    <property type="entry name" value="RNA POLYMERASE ECF-TYPE SIGMA FACTO"/>
    <property type="match status" value="1"/>
</dbReference>
<dbReference type="GO" id="GO:0016987">
    <property type="term" value="F:sigma factor activity"/>
    <property type="evidence" value="ECO:0007669"/>
    <property type="project" value="UniProtKB-KW"/>
</dbReference>
<evidence type="ECO:0000256" key="4">
    <source>
        <dbReference type="ARBA" id="ARBA00023163"/>
    </source>
</evidence>
<name>A0A518CKP7_9PLAN</name>
<dbReference type="Gene3D" id="1.10.1740.10">
    <property type="match status" value="1"/>
</dbReference>
<dbReference type="InterPro" id="IPR007627">
    <property type="entry name" value="RNA_pol_sigma70_r2"/>
</dbReference>
<evidence type="ECO:0000256" key="6">
    <source>
        <dbReference type="SAM" id="Phobius"/>
    </source>
</evidence>
<dbReference type="RefSeq" id="WP_144994687.1">
    <property type="nucleotide sequence ID" value="NZ_CP036281.1"/>
</dbReference>
<keyword evidence="3" id="KW-0731">Sigma factor</keyword>
<dbReference type="Pfam" id="PF08281">
    <property type="entry name" value="Sigma70_r4_2"/>
    <property type="match status" value="1"/>
</dbReference>
<dbReference type="InterPro" id="IPR013249">
    <property type="entry name" value="RNA_pol_sigma70_r4_t2"/>
</dbReference>
<keyword evidence="10" id="KW-1185">Reference proteome</keyword>
<dbReference type="SUPFAM" id="SSF88946">
    <property type="entry name" value="Sigma2 domain of RNA polymerase sigma factors"/>
    <property type="match status" value="1"/>
</dbReference>
<organism evidence="9 10">
    <name type="scientific">Polystyrenella longa</name>
    <dbReference type="NCBI Taxonomy" id="2528007"/>
    <lineage>
        <taxon>Bacteria</taxon>
        <taxon>Pseudomonadati</taxon>
        <taxon>Planctomycetota</taxon>
        <taxon>Planctomycetia</taxon>
        <taxon>Planctomycetales</taxon>
        <taxon>Planctomycetaceae</taxon>
        <taxon>Polystyrenella</taxon>
    </lineage>
</organism>
<keyword evidence="6" id="KW-0812">Transmembrane</keyword>
<dbReference type="GO" id="GO:0003677">
    <property type="term" value="F:DNA binding"/>
    <property type="evidence" value="ECO:0007669"/>
    <property type="project" value="InterPro"/>
</dbReference>
<protein>
    <submittedName>
        <fullName evidence="9">ECF RNA polymerase sigma factor SigE</fullName>
    </submittedName>
</protein>
<dbReference type="NCBIfam" id="TIGR02937">
    <property type="entry name" value="sigma70-ECF"/>
    <property type="match status" value="1"/>
</dbReference>
<dbReference type="Pfam" id="PF04542">
    <property type="entry name" value="Sigma70_r2"/>
    <property type="match status" value="1"/>
</dbReference>
<dbReference type="InterPro" id="IPR036388">
    <property type="entry name" value="WH-like_DNA-bd_sf"/>
</dbReference>
<dbReference type="Gene3D" id="1.10.10.10">
    <property type="entry name" value="Winged helix-like DNA-binding domain superfamily/Winged helix DNA-binding domain"/>
    <property type="match status" value="1"/>
</dbReference>
<dbReference type="GO" id="GO:0006352">
    <property type="term" value="P:DNA-templated transcription initiation"/>
    <property type="evidence" value="ECO:0007669"/>
    <property type="project" value="InterPro"/>
</dbReference>
<evidence type="ECO:0000256" key="5">
    <source>
        <dbReference type="SAM" id="MobiDB-lite"/>
    </source>
</evidence>